<dbReference type="Pfam" id="PF00067">
    <property type="entry name" value="p450"/>
    <property type="match status" value="1"/>
</dbReference>
<evidence type="ECO:0000256" key="3">
    <source>
        <dbReference type="RuleBase" id="RU000461"/>
    </source>
</evidence>
<sequence>MSVPILGSVSVLWALIRGKSLLQVLSDQRKKFGSLFLLKFGPSKQVWVSPEMLPQVYELPQCAGRPATFKDPFGDFLFLVRDPKDAKPLREKQKEWLEKNLDVVKIQQAAKSALAEHVWPTLDESTLQSFPEDQVRVATYSAVSTALLGKAELSEGELARLMTATREYSQMRVKGKFGKGEQGLPPGAAEIREIVEAAIARSGQKDVVLPLMVAASVGGAEIFPTLLHWILLVLAYKPAQQEAVAAAAKSGDTTALLRETYRALRSKAYSVALGPPRKVLADVVVDDMLIPEGALLFAMHPAIVDSALGKTSSEEEDFSKYAFGLGPRSCLGKPLAEAILPAIVGSILERYKLQPDNSSSLEDVEGPFAVSFGGPEDSEQLAVELWDRIQEGDELLEEVTIDFKDEAIFGRKTWVMSQGGSVSFTWSLSRKGQSSNDQLHINQISSDSEGESWYLLLTGESLAVQQRWPWELLRVQPRQMSFDEQGYLVEAWKADPAGDVLLGEAILQLAPKENAATVELSNGVRIDFSYRVSTGGQDPLRVVVRKEIRLMPEAEQLRFLAALQKLMENKEESQSSEYFRLAAYHGWPEDYCAHGQETFPGWHRAYLYEFEQAIIKADQDLGHDGNIGVPYWDWTRLELNGQVLPLVAPDSNDLQPNSF</sequence>
<protein>
    <recommendedName>
        <fullName evidence="5">Tyrosinase copper-binding domain-containing protein</fullName>
    </recommendedName>
</protein>
<reference evidence="6 7" key="1">
    <citation type="submission" date="2024-02" db="EMBL/GenBank/DDBJ databases">
        <authorList>
            <person name="Chen Y."/>
            <person name="Shah S."/>
            <person name="Dougan E. K."/>
            <person name="Thang M."/>
            <person name="Chan C."/>
        </authorList>
    </citation>
    <scope>NUCLEOTIDE SEQUENCE [LARGE SCALE GENOMIC DNA]</scope>
</reference>
<gene>
    <name evidence="6" type="ORF">CCMP2556_LOCUS48357</name>
</gene>
<keyword evidence="4" id="KW-0732">Signal</keyword>
<organism evidence="6 7">
    <name type="scientific">Durusdinium trenchii</name>
    <dbReference type="NCBI Taxonomy" id="1381693"/>
    <lineage>
        <taxon>Eukaryota</taxon>
        <taxon>Sar</taxon>
        <taxon>Alveolata</taxon>
        <taxon>Dinophyceae</taxon>
        <taxon>Suessiales</taxon>
        <taxon>Symbiodiniaceae</taxon>
        <taxon>Durusdinium</taxon>
    </lineage>
</organism>
<dbReference type="Pfam" id="PF00264">
    <property type="entry name" value="Tyrosinase"/>
    <property type="match status" value="1"/>
</dbReference>
<evidence type="ECO:0000256" key="4">
    <source>
        <dbReference type="SAM" id="SignalP"/>
    </source>
</evidence>
<keyword evidence="1 3" id="KW-0479">Metal-binding</keyword>
<evidence type="ECO:0000259" key="5">
    <source>
        <dbReference type="PROSITE" id="PS00497"/>
    </source>
</evidence>
<dbReference type="InterPro" id="IPR001128">
    <property type="entry name" value="Cyt_P450"/>
</dbReference>
<dbReference type="InterPro" id="IPR050316">
    <property type="entry name" value="Tyrosinase/Hemocyanin"/>
</dbReference>
<evidence type="ECO:0000256" key="2">
    <source>
        <dbReference type="ARBA" id="ARBA00023008"/>
    </source>
</evidence>
<feature type="signal peptide" evidence="4">
    <location>
        <begin position="1"/>
        <end position="18"/>
    </location>
</feature>
<comment type="caution">
    <text evidence="6">The sequence shown here is derived from an EMBL/GenBank/DDBJ whole genome shotgun (WGS) entry which is preliminary data.</text>
</comment>
<name>A0ABP0RQ94_9DINO</name>
<dbReference type="InterPro" id="IPR008922">
    <property type="entry name" value="Di-copper_centre_dom_sf"/>
</dbReference>
<dbReference type="SUPFAM" id="SSF48056">
    <property type="entry name" value="Di-copper centre-containing domain"/>
    <property type="match status" value="1"/>
</dbReference>
<dbReference type="InterPro" id="IPR002227">
    <property type="entry name" value="Tyrosinase_Cu-bd"/>
</dbReference>
<feature type="domain" description="Tyrosinase copper-binding" evidence="5">
    <location>
        <begin position="594"/>
        <end position="611"/>
    </location>
</feature>
<dbReference type="InterPro" id="IPR017972">
    <property type="entry name" value="Cyt_P450_CS"/>
</dbReference>
<proteinExistence type="inferred from homology"/>
<evidence type="ECO:0000256" key="1">
    <source>
        <dbReference type="ARBA" id="ARBA00022723"/>
    </source>
</evidence>
<dbReference type="SUPFAM" id="SSF48264">
    <property type="entry name" value="Cytochrome P450"/>
    <property type="match status" value="1"/>
</dbReference>
<dbReference type="InterPro" id="IPR036396">
    <property type="entry name" value="Cyt_P450_sf"/>
</dbReference>
<keyword evidence="3" id="KW-0503">Monooxygenase</keyword>
<keyword evidence="3" id="KW-0349">Heme</keyword>
<comment type="similarity">
    <text evidence="3">Belongs to the cytochrome P450 family.</text>
</comment>
<keyword evidence="3" id="KW-0560">Oxidoreductase</keyword>
<dbReference type="Gene3D" id="1.10.630.10">
    <property type="entry name" value="Cytochrome P450"/>
    <property type="match status" value="1"/>
</dbReference>
<dbReference type="PANTHER" id="PTHR11474:SF76">
    <property type="entry name" value="SHKT DOMAIN-CONTAINING PROTEIN"/>
    <property type="match status" value="1"/>
</dbReference>
<accession>A0ABP0RQ94</accession>
<dbReference type="InterPro" id="IPR002401">
    <property type="entry name" value="Cyt_P450_E_grp-I"/>
</dbReference>
<dbReference type="PRINTS" id="PR00463">
    <property type="entry name" value="EP450I"/>
</dbReference>
<feature type="chain" id="PRO_5046967489" description="Tyrosinase copper-binding domain-containing protein" evidence="4">
    <location>
        <begin position="19"/>
        <end position="659"/>
    </location>
</feature>
<dbReference type="PANTHER" id="PTHR11474">
    <property type="entry name" value="TYROSINASE FAMILY MEMBER"/>
    <property type="match status" value="1"/>
</dbReference>
<dbReference type="Gene3D" id="1.10.1280.10">
    <property type="entry name" value="Di-copper center containing domain from catechol oxidase"/>
    <property type="match status" value="1"/>
</dbReference>
<keyword evidence="2" id="KW-0186">Copper</keyword>
<evidence type="ECO:0000313" key="6">
    <source>
        <dbReference type="EMBL" id="CAK9102807.1"/>
    </source>
</evidence>
<keyword evidence="7" id="KW-1185">Reference proteome</keyword>
<evidence type="ECO:0000313" key="7">
    <source>
        <dbReference type="Proteomes" id="UP001642484"/>
    </source>
</evidence>
<dbReference type="PROSITE" id="PS00086">
    <property type="entry name" value="CYTOCHROME_P450"/>
    <property type="match status" value="1"/>
</dbReference>
<dbReference type="EMBL" id="CAXAMN010026417">
    <property type="protein sequence ID" value="CAK9102807.1"/>
    <property type="molecule type" value="Genomic_DNA"/>
</dbReference>
<dbReference type="PROSITE" id="PS00497">
    <property type="entry name" value="TYROSINASE_1"/>
    <property type="match status" value="1"/>
</dbReference>
<keyword evidence="3" id="KW-0408">Iron</keyword>
<dbReference type="Proteomes" id="UP001642484">
    <property type="component" value="Unassembled WGS sequence"/>
</dbReference>